<dbReference type="InterPro" id="IPR005225">
    <property type="entry name" value="Small_GTP-bd"/>
</dbReference>
<dbReference type="RefSeq" id="XP_019624810.1">
    <property type="nucleotide sequence ID" value="XM_019769251.1"/>
</dbReference>
<gene>
    <name evidence="22" type="primary">LOC109470333</name>
</gene>
<evidence type="ECO:0000256" key="1">
    <source>
        <dbReference type="ARBA" id="ARBA00001946"/>
    </source>
</evidence>
<keyword evidence="7" id="KW-0488">Methylation</keyword>
<dbReference type="GO" id="GO:0005886">
    <property type="term" value="C:plasma membrane"/>
    <property type="evidence" value="ECO:0007669"/>
    <property type="project" value="UniProtKB-SubCell"/>
</dbReference>
<dbReference type="SMART" id="SM00174">
    <property type="entry name" value="RHO"/>
    <property type="match status" value="1"/>
</dbReference>
<evidence type="ECO:0000256" key="13">
    <source>
        <dbReference type="ARBA" id="ARBA00023134"/>
    </source>
</evidence>
<name>A0A6P4Y705_BRABE</name>
<evidence type="ECO:0000256" key="18">
    <source>
        <dbReference type="ARBA" id="ARBA00058428"/>
    </source>
</evidence>
<keyword evidence="12" id="KW-0653">Protein transport</keyword>
<dbReference type="Gene3D" id="3.40.50.300">
    <property type="entry name" value="P-loop containing nucleotide triphosphate hydrolases"/>
    <property type="match status" value="1"/>
</dbReference>
<comment type="catalytic activity">
    <reaction evidence="17">
        <text>GTP + H2O = GDP + phosphate + H(+)</text>
        <dbReference type="Rhea" id="RHEA:19669"/>
        <dbReference type="ChEBI" id="CHEBI:15377"/>
        <dbReference type="ChEBI" id="CHEBI:15378"/>
        <dbReference type="ChEBI" id="CHEBI:37565"/>
        <dbReference type="ChEBI" id="CHEBI:43474"/>
        <dbReference type="ChEBI" id="CHEBI:58189"/>
        <dbReference type="EC" id="3.6.5.2"/>
    </reaction>
    <physiologicalReaction direction="left-to-right" evidence="17">
        <dbReference type="Rhea" id="RHEA:19670"/>
    </physiologicalReaction>
</comment>
<evidence type="ECO:0000256" key="17">
    <source>
        <dbReference type="ARBA" id="ARBA00047660"/>
    </source>
</evidence>
<dbReference type="PANTHER" id="PTHR47980">
    <property type="entry name" value="LD44762P"/>
    <property type="match status" value="1"/>
</dbReference>
<evidence type="ECO:0000256" key="10">
    <source>
        <dbReference type="ARBA" id="ARBA00022801"/>
    </source>
</evidence>
<evidence type="ECO:0000256" key="20">
    <source>
        <dbReference type="ARBA" id="ARBA00067815"/>
    </source>
</evidence>
<comment type="function">
    <text evidence="18">The small GTPases Rab are key regulators of intracellular membrane trafficking, from the formation of transport vesicles to their fusion with membranes. Rabs cycle between an inactive GDP-bound form and an active GTP-bound form that is able to recruit to membranes different sets of downstream effectors directly responsible for vesicle formation, movement, tethering and fusion. RAB15 may act in concert with RAB3A in regulating aspects of synaptic vesicle membrane flow within the nerve terminal.</text>
</comment>
<dbReference type="GO" id="GO:0015031">
    <property type="term" value="P:protein transport"/>
    <property type="evidence" value="ECO:0007669"/>
    <property type="project" value="UniProtKB-KW"/>
</dbReference>
<sequence>MNSNHRIVGRRRSSHEAKQYDMLLRVLLIGDSGVGKTCILYRFVEDDFTMSHISTIGIDFKLKTVEVNGKRIRVQIWDTAGQERYETITKQYYRRAQGVLLVYDVTSEKSFTNISKWANDVDEYAPEDVERMLIANKCDERDWRVISKQQGQKLADLYGMSFFETSAYRNVNIKEAFLALTNNIIRRQGIIPPSDHSCVKDGKCIHDLDMDLAADDVSPLTDAEETKTGACSACSLA</sequence>
<keyword evidence="10" id="KW-0378">Hydrolase</keyword>
<dbReference type="PROSITE" id="PS51419">
    <property type="entry name" value="RAB"/>
    <property type="match status" value="1"/>
</dbReference>
<dbReference type="SUPFAM" id="SSF52540">
    <property type="entry name" value="P-loop containing nucleoside triphosphate hydrolases"/>
    <property type="match status" value="1"/>
</dbReference>
<evidence type="ECO:0000256" key="19">
    <source>
        <dbReference type="ARBA" id="ARBA00062315"/>
    </source>
</evidence>
<accession>A0A6P4Y705</accession>
<dbReference type="NCBIfam" id="TIGR00231">
    <property type="entry name" value="small_GTP"/>
    <property type="match status" value="1"/>
</dbReference>
<keyword evidence="15" id="KW-0449">Lipoprotein</keyword>
<comment type="similarity">
    <text evidence="3">Belongs to the small GTPase superfamily. Rab family.</text>
</comment>
<dbReference type="InterPro" id="IPR050305">
    <property type="entry name" value="Small_GTPase_Rab"/>
</dbReference>
<proteinExistence type="inferred from homology"/>
<dbReference type="InterPro" id="IPR001806">
    <property type="entry name" value="Small_GTPase"/>
</dbReference>
<organism evidence="21 22">
    <name type="scientific">Branchiostoma belcheri</name>
    <name type="common">Amphioxus</name>
    <dbReference type="NCBI Taxonomy" id="7741"/>
    <lineage>
        <taxon>Eukaryota</taxon>
        <taxon>Metazoa</taxon>
        <taxon>Chordata</taxon>
        <taxon>Cephalochordata</taxon>
        <taxon>Leptocardii</taxon>
        <taxon>Amphioxiformes</taxon>
        <taxon>Branchiostomatidae</taxon>
        <taxon>Branchiostoma</taxon>
    </lineage>
</organism>
<comment type="cofactor">
    <cofactor evidence="1">
        <name>Mg(2+)</name>
        <dbReference type="ChEBI" id="CHEBI:18420"/>
    </cofactor>
</comment>
<evidence type="ECO:0000256" key="9">
    <source>
        <dbReference type="ARBA" id="ARBA00022741"/>
    </source>
</evidence>
<dbReference type="InterPro" id="IPR027417">
    <property type="entry name" value="P-loop_NTPase"/>
</dbReference>
<dbReference type="KEGG" id="bbel:109470333"/>
<evidence type="ECO:0000256" key="15">
    <source>
        <dbReference type="ARBA" id="ARBA00023288"/>
    </source>
</evidence>
<evidence type="ECO:0000256" key="8">
    <source>
        <dbReference type="ARBA" id="ARBA00022723"/>
    </source>
</evidence>
<evidence type="ECO:0000256" key="7">
    <source>
        <dbReference type="ARBA" id="ARBA00022481"/>
    </source>
</evidence>
<evidence type="ECO:0000256" key="5">
    <source>
        <dbReference type="ARBA" id="ARBA00022448"/>
    </source>
</evidence>
<reference evidence="22" key="1">
    <citation type="submission" date="2025-08" db="UniProtKB">
        <authorList>
            <consortium name="RefSeq"/>
        </authorList>
    </citation>
    <scope>IDENTIFICATION</scope>
    <source>
        <tissue evidence="22">Gonad</tissue>
    </source>
</reference>
<keyword evidence="5" id="KW-0813">Transport</keyword>
<evidence type="ECO:0000256" key="14">
    <source>
        <dbReference type="ARBA" id="ARBA00023136"/>
    </source>
</evidence>
<keyword evidence="14" id="KW-0472">Membrane</keyword>
<dbReference type="SMART" id="SM00173">
    <property type="entry name" value="RAS"/>
    <property type="match status" value="1"/>
</dbReference>
<evidence type="ECO:0000313" key="22">
    <source>
        <dbReference type="RefSeq" id="XP_019624810.1"/>
    </source>
</evidence>
<dbReference type="GO" id="GO:0046872">
    <property type="term" value="F:metal ion binding"/>
    <property type="evidence" value="ECO:0007669"/>
    <property type="project" value="UniProtKB-KW"/>
</dbReference>
<dbReference type="PROSITE" id="PS51420">
    <property type="entry name" value="RHO"/>
    <property type="match status" value="1"/>
</dbReference>
<dbReference type="PROSITE" id="PS51421">
    <property type="entry name" value="RAS"/>
    <property type="match status" value="1"/>
</dbReference>
<evidence type="ECO:0000313" key="21">
    <source>
        <dbReference type="Proteomes" id="UP000515135"/>
    </source>
</evidence>
<evidence type="ECO:0000256" key="16">
    <source>
        <dbReference type="ARBA" id="ARBA00023289"/>
    </source>
</evidence>
<dbReference type="Pfam" id="PF00071">
    <property type="entry name" value="Ras"/>
    <property type="match status" value="1"/>
</dbReference>
<protein>
    <recommendedName>
        <fullName evidence="20">Ras-related protein Rab-15</fullName>
        <ecNumber evidence="4">3.6.5.2</ecNumber>
    </recommendedName>
</protein>
<dbReference type="EC" id="3.6.5.2" evidence="4"/>
<keyword evidence="8" id="KW-0479">Metal-binding</keyword>
<comment type="subcellular location">
    <subcellularLocation>
        <location evidence="2">Cell membrane</location>
        <topology evidence="2">Lipid-anchor</topology>
        <orientation evidence="2">Cytoplasmic side</orientation>
    </subcellularLocation>
</comment>
<dbReference type="GO" id="GO:0003925">
    <property type="term" value="F:G protein activity"/>
    <property type="evidence" value="ECO:0007669"/>
    <property type="project" value="UniProtKB-EC"/>
</dbReference>
<keyword evidence="9" id="KW-0547">Nucleotide-binding</keyword>
<dbReference type="SMART" id="SM00175">
    <property type="entry name" value="RAB"/>
    <property type="match status" value="1"/>
</dbReference>
<dbReference type="GO" id="GO:0005525">
    <property type="term" value="F:GTP binding"/>
    <property type="evidence" value="ECO:0007669"/>
    <property type="project" value="UniProtKB-KW"/>
</dbReference>
<evidence type="ECO:0000256" key="2">
    <source>
        <dbReference type="ARBA" id="ARBA00004342"/>
    </source>
</evidence>
<keyword evidence="21" id="KW-1185">Reference proteome</keyword>
<keyword evidence="13" id="KW-0342">GTP-binding</keyword>
<evidence type="ECO:0000256" key="3">
    <source>
        <dbReference type="ARBA" id="ARBA00006270"/>
    </source>
</evidence>
<dbReference type="GeneID" id="109470333"/>
<evidence type="ECO:0000256" key="11">
    <source>
        <dbReference type="ARBA" id="ARBA00022842"/>
    </source>
</evidence>
<dbReference type="PRINTS" id="PR00449">
    <property type="entry name" value="RASTRNSFRMNG"/>
</dbReference>
<dbReference type="OrthoDB" id="9989112at2759"/>
<evidence type="ECO:0000256" key="4">
    <source>
        <dbReference type="ARBA" id="ARBA00011984"/>
    </source>
</evidence>
<keyword evidence="16" id="KW-0636">Prenylation</keyword>
<dbReference type="Proteomes" id="UP000515135">
    <property type="component" value="Unplaced"/>
</dbReference>
<evidence type="ECO:0000256" key="6">
    <source>
        <dbReference type="ARBA" id="ARBA00022475"/>
    </source>
</evidence>
<keyword evidence="11" id="KW-0460">Magnesium</keyword>
<dbReference type="FunFam" id="3.40.50.300:FF:000990">
    <property type="entry name" value="ras-related protein Rab-15 isoform X1"/>
    <property type="match status" value="1"/>
</dbReference>
<evidence type="ECO:0000256" key="12">
    <source>
        <dbReference type="ARBA" id="ARBA00022927"/>
    </source>
</evidence>
<dbReference type="AlphaFoldDB" id="A0A6P4Y705"/>
<dbReference type="SMART" id="SM00176">
    <property type="entry name" value="RAN"/>
    <property type="match status" value="1"/>
</dbReference>
<comment type="subunit">
    <text evidence="19">The GTP bound form of RAB15 interacts with REP15. Interacts (GTP-bound form) with MICAL1, MICAL3, MICALCL, EHBP1 and EHBP1L1.</text>
</comment>
<keyword evidence="6" id="KW-1003">Cell membrane</keyword>